<keyword evidence="2" id="KW-0732">Signal</keyword>
<dbReference type="InterPro" id="IPR036249">
    <property type="entry name" value="Thioredoxin-like_sf"/>
</dbReference>
<evidence type="ECO:0000259" key="3">
    <source>
        <dbReference type="Pfam" id="PF07749"/>
    </source>
</evidence>
<dbReference type="InterPro" id="IPR016855">
    <property type="entry name" value="ERp29"/>
</dbReference>
<evidence type="ECO:0000259" key="4">
    <source>
        <dbReference type="Pfam" id="PF07912"/>
    </source>
</evidence>
<sequence length="251" mass="28685">MAELSVLSLLHFSLLILSRYSLRALAADCKGCVQLDTYSFDKVVSKFKASVVKFDVAYPYGEKQEEFGKVSESAYSINDLLVAEVGVKDYGDKENLDLAEKYGVKKDEFPVIKLFVQGKTKPVTFTNDFKAENIQKFIRQNSGVYIGLPGCLEEFDQIAMEFSKQVSIEKKKQLLRKMENLWDSATGKSNQKSAETYVKTMRKIIEKGNEFADSELKRIQNILKGKLSKEKQSEMQYRMNILQSFRAKDEL</sequence>
<evidence type="ECO:0000256" key="2">
    <source>
        <dbReference type="SAM" id="SignalP"/>
    </source>
</evidence>
<comment type="caution">
    <text evidence="5">The sequence shown here is derived from an EMBL/GenBank/DDBJ whole genome shotgun (WGS) entry which is preliminary data.</text>
</comment>
<dbReference type="PANTHER" id="PTHR12211">
    <property type="entry name" value="ENDOPLASMIC RETICULUM PROTEIN ERP29"/>
    <property type="match status" value="1"/>
</dbReference>
<dbReference type="Gene3D" id="1.20.1150.12">
    <property type="entry name" value="Endoplasmic reticulum resident protein 29, C-terminal domain"/>
    <property type="match status" value="1"/>
</dbReference>
<protein>
    <recommendedName>
        <fullName evidence="7">Endoplasmic reticulum resident protein 29</fullName>
    </recommendedName>
</protein>
<dbReference type="Pfam" id="PF07749">
    <property type="entry name" value="ERp29"/>
    <property type="match status" value="1"/>
</dbReference>
<feature type="chain" id="PRO_5046811838" description="Endoplasmic reticulum resident protein 29" evidence="2">
    <location>
        <begin position="27"/>
        <end position="251"/>
    </location>
</feature>
<feature type="signal peptide" evidence="2">
    <location>
        <begin position="1"/>
        <end position="26"/>
    </location>
</feature>
<evidence type="ECO:0000256" key="1">
    <source>
        <dbReference type="ARBA" id="ARBA00022824"/>
    </source>
</evidence>
<dbReference type="InterPro" id="IPR012883">
    <property type="entry name" value="ERp29_N"/>
</dbReference>
<name>A0ABR1BAR0_POLSC</name>
<dbReference type="InterPro" id="IPR011679">
    <property type="entry name" value="ERp29_C"/>
</dbReference>
<keyword evidence="6" id="KW-1185">Reference proteome</keyword>
<dbReference type="EMBL" id="JAWJWF010000001">
    <property type="protein sequence ID" value="KAK6640545.1"/>
    <property type="molecule type" value="Genomic_DNA"/>
</dbReference>
<gene>
    <name evidence="5" type="ORF">RUM44_012241</name>
</gene>
<evidence type="ECO:0008006" key="7">
    <source>
        <dbReference type="Google" id="ProtNLM"/>
    </source>
</evidence>
<accession>A0ABR1BAR0</accession>
<organism evidence="5 6">
    <name type="scientific">Polyplax serrata</name>
    <name type="common">Common mouse louse</name>
    <dbReference type="NCBI Taxonomy" id="468196"/>
    <lineage>
        <taxon>Eukaryota</taxon>
        <taxon>Metazoa</taxon>
        <taxon>Ecdysozoa</taxon>
        <taxon>Arthropoda</taxon>
        <taxon>Hexapoda</taxon>
        <taxon>Insecta</taxon>
        <taxon>Pterygota</taxon>
        <taxon>Neoptera</taxon>
        <taxon>Paraneoptera</taxon>
        <taxon>Psocodea</taxon>
        <taxon>Troctomorpha</taxon>
        <taxon>Phthiraptera</taxon>
        <taxon>Anoplura</taxon>
        <taxon>Polyplacidae</taxon>
        <taxon>Polyplax</taxon>
    </lineage>
</organism>
<dbReference type="SUPFAM" id="SSF52833">
    <property type="entry name" value="Thioredoxin-like"/>
    <property type="match status" value="1"/>
</dbReference>
<proteinExistence type="predicted"/>
<keyword evidence="1" id="KW-0256">Endoplasmic reticulum</keyword>
<dbReference type="Proteomes" id="UP001359485">
    <property type="component" value="Unassembled WGS sequence"/>
</dbReference>
<dbReference type="Gene3D" id="3.40.30.10">
    <property type="entry name" value="Glutaredoxin"/>
    <property type="match status" value="1"/>
</dbReference>
<dbReference type="SUPFAM" id="SSF47933">
    <property type="entry name" value="ERP29 C domain-like"/>
    <property type="match status" value="1"/>
</dbReference>
<reference evidence="5 6" key="1">
    <citation type="submission" date="2023-09" db="EMBL/GenBank/DDBJ databases">
        <title>Genomes of two closely related lineages of the louse Polyplax serrata with different host specificities.</title>
        <authorList>
            <person name="Martinu J."/>
            <person name="Tarabai H."/>
            <person name="Stefka J."/>
            <person name="Hypsa V."/>
        </authorList>
    </citation>
    <scope>NUCLEOTIDE SEQUENCE [LARGE SCALE GENOMIC DNA]</scope>
    <source>
        <strain evidence="5">98ZLc_SE</strain>
    </source>
</reference>
<evidence type="ECO:0000313" key="6">
    <source>
        <dbReference type="Proteomes" id="UP001359485"/>
    </source>
</evidence>
<feature type="domain" description="Endoplasmic reticulum resident protein 29 C-terminal" evidence="3">
    <location>
        <begin position="150"/>
        <end position="245"/>
    </location>
</feature>
<dbReference type="PANTHER" id="PTHR12211:SF0">
    <property type="entry name" value="ENDOPLASMIC RETICULUM RESIDENT PROTEIN 29"/>
    <property type="match status" value="1"/>
</dbReference>
<feature type="domain" description="ERp29 N-terminal" evidence="4">
    <location>
        <begin position="28"/>
        <end position="149"/>
    </location>
</feature>
<dbReference type="InterPro" id="IPR036356">
    <property type="entry name" value="ERp29_C_sf"/>
</dbReference>
<evidence type="ECO:0000313" key="5">
    <source>
        <dbReference type="EMBL" id="KAK6640545.1"/>
    </source>
</evidence>
<dbReference type="Pfam" id="PF07912">
    <property type="entry name" value="ERp29_N"/>
    <property type="match status" value="1"/>
</dbReference>